<protein>
    <submittedName>
        <fullName evidence="1">Uncharacterized protein</fullName>
    </submittedName>
</protein>
<dbReference type="AlphaFoldDB" id="M5FT95"/>
<gene>
    <name evidence="1" type="ORF">DACRYDRAFT_24217</name>
</gene>
<dbReference type="HOGENOM" id="CLU_2722182_0_0_1"/>
<keyword evidence="2" id="KW-1185">Reference proteome</keyword>
<dbReference type="GeneID" id="63688659"/>
<dbReference type="RefSeq" id="XP_040625502.1">
    <property type="nucleotide sequence ID" value="XM_040773597.1"/>
</dbReference>
<dbReference type="Proteomes" id="UP000030653">
    <property type="component" value="Unassembled WGS sequence"/>
</dbReference>
<evidence type="ECO:0000313" key="1">
    <source>
        <dbReference type="EMBL" id="EJT98604.1"/>
    </source>
</evidence>
<dbReference type="EMBL" id="JH795872">
    <property type="protein sequence ID" value="EJT98604.1"/>
    <property type="molecule type" value="Genomic_DNA"/>
</dbReference>
<reference evidence="1 2" key="1">
    <citation type="journal article" date="2012" name="Science">
        <title>The Paleozoic origin of enzymatic lignin decomposition reconstructed from 31 fungal genomes.</title>
        <authorList>
            <person name="Floudas D."/>
            <person name="Binder M."/>
            <person name="Riley R."/>
            <person name="Barry K."/>
            <person name="Blanchette R.A."/>
            <person name="Henrissat B."/>
            <person name="Martinez A.T."/>
            <person name="Otillar R."/>
            <person name="Spatafora J.W."/>
            <person name="Yadav J.S."/>
            <person name="Aerts A."/>
            <person name="Benoit I."/>
            <person name="Boyd A."/>
            <person name="Carlson A."/>
            <person name="Copeland A."/>
            <person name="Coutinho P.M."/>
            <person name="de Vries R.P."/>
            <person name="Ferreira P."/>
            <person name="Findley K."/>
            <person name="Foster B."/>
            <person name="Gaskell J."/>
            <person name="Glotzer D."/>
            <person name="Gorecki P."/>
            <person name="Heitman J."/>
            <person name="Hesse C."/>
            <person name="Hori C."/>
            <person name="Igarashi K."/>
            <person name="Jurgens J.A."/>
            <person name="Kallen N."/>
            <person name="Kersten P."/>
            <person name="Kohler A."/>
            <person name="Kuees U."/>
            <person name="Kumar T.K.A."/>
            <person name="Kuo A."/>
            <person name="LaButti K."/>
            <person name="Larrondo L.F."/>
            <person name="Lindquist E."/>
            <person name="Ling A."/>
            <person name="Lombard V."/>
            <person name="Lucas S."/>
            <person name="Lundell T."/>
            <person name="Martin R."/>
            <person name="McLaughlin D.J."/>
            <person name="Morgenstern I."/>
            <person name="Morin E."/>
            <person name="Murat C."/>
            <person name="Nagy L.G."/>
            <person name="Nolan M."/>
            <person name="Ohm R.A."/>
            <person name="Patyshakuliyeva A."/>
            <person name="Rokas A."/>
            <person name="Ruiz-Duenas F.J."/>
            <person name="Sabat G."/>
            <person name="Salamov A."/>
            <person name="Samejima M."/>
            <person name="Schmutz J."/>
            <person name="Slot J.C."/>
            <person name="St John F."/>
            <person name="Stenlid J."/>
            <person name="Sun H."/>
            <person name="Sun S."/>
            <person name="Syed K."/>
            <person name="Tsang A."/>
            <person name="Wiebenga A."/>
            <person name="Young D."/>
            <person name="Pisabarro A."/>
            <person name="Eastwood D.C."/>
            <person name="Martin F."/>
            <person name="Cullen D."/>
            <person name="Grigoriev I.V."/>
            <person name="Hibbett D.S."/>
        </authorList>
    </citation>
    <scope>NUCLEOTIDE SEQUENCE [LARGE SCALE GENOMIC DNA]</scope>
    <source>
        <strain evidence="1 2">DJM-731 SS1</strain>
    </source>
</reference>
<accession>M5FT95</accession>
<evidence type="ECO:0000313" key="2">
    <source>
        <dbReference type="Proteomes" id="UP000030653"/>
    </source>
</evidence>
<name>M5FT95_DACPD</name>
<organism evidence="1 2">
    <name type="scientific">Dacryopinax primogenitus (strain DJM 731)</name>
    <name type="common">Brown rot fungus</name>
    <dbReference type="NCBI Taxonomy" id="1858805"/>
    <lineage>
        <taxon>Eukaryota</taxon>
        <taxon>Fungi</taxon>
        <taxon>Dikarya</taxon>
        <taxon>Basidiomycota</taxon>
        <taxon>Agaricomycotina</taxon>
        <taxon>Dacrymycetes</taxon>
        <taxon>Dacrymycetales</taxon>
        <taxon>Dacrymycetaceae</taxon>
        <taxon>Dacryopinax</taxon>
    </lineage>
</organism>
<sequence>MPFRIGKAWRADICAFDHVNESRRLHPYYGQSGLLRREIPEALRLSISARPNVNTTLKGFMGKMVAIWVPQD</sequence>
<proteinExistence type="predicted"/>